<accession>A0A9N9BJG0</accession>
<evidence type="ECO:0000256" key="1">
    <source>
        <dbReference type="SAM" id="MobiDB-lite"/>
    </source>
</evidence>
<sequence>AKFFDPGDLIAKPVLLPAITPVPETGNYLVAQATSVPSERIFSIAKHTVLRTVISNSTSSDWKNNIKGKIFAIGIFKSYFRDVNKDNEKYLLDYILVCCAQKKRNQHQEQQPQENNEDDQNIVIDQE</sequence>
<reference evidence="2" key="1">
    <citation type="submission" date="2021-06" db="EMBL/GenBank/DDBJ databases">
        <authorList>
            <person name="Kallberg Y."/>
            <person name="Tangrot J."/>
            <person name="Rosling A."/>
        </authorList>
    </citation>
    <scope>NUCLEOTIDE SEQUENCE</scope>
    <source>
        <strain evidence="2">IA702</strain>
    </source>
</reference>
<name>A0A9N9BJG0_9GLOM</name>
<evidence type="ECO:0000313" key="3">
    <source>
        <dbReference type="Proteomes" id="UP000789572"/>
    </source>
</evidence>
<proteinExistence type="predicted"/>
<dbReference type="EMBL" id="CAJVPJ010000972">
    <property type="protein sequence ID" value="CAG8568477.1"/>
    <property type="molecule type" value="Genomic_DNA"/>
</dbReference>
<comment type="caution">
    <text evidence="2">The sequence shown here is derived from an EMBL/GenBank/DDBJ whole genome shotgun (WGS) entry which is preliminary data.</text>
</comment>
<dbReference type="AlphaFoldDB" id="A0A9N9BJG0"/>
<gene>
    <name evidence="2" type="ORF">POCULU_LOCUS5869</name>
</gene>
<feature type="region of interest" description="Disordered" evidence="1">
    <location>
        <begin position="105"/>
        <end position="127"/>
    </location>
</feature>
<feature type="non-terminal residue" evidence="2">
    <location>
        <position position="1"/>
    </location>
</feature>
<dbReference type="OrthoDB" id="2428298at2759"/>
<organism evidence="2 3">
    <name type="scientific">Paraglomus occultum</name>
    <dbReference type="NCBI Taxonomy" id="144539"/>
    <lineage>
        <taxon>Eukaryota</taxon>
        <taxon>Fungi</taxon>
        <taxon>Fungi incertae sedis</taxon>
        <taxon>Mucoromycota</taxon>
        <taxon>Glomeromycotina</taxon>
        <taxon>Glomeromycetes</taxon>
        <taxon>Paraglomerales</taxon>
        <taxon>Paraglomeraceae</taxon>
        <taxon>Paraglomus</taxon>
    </lineage>
</organism>
<feature type="compositionally biased region" description="Acidic residues" evidence="1">
    <location>
        <begin position="115"/>
        <end position="127"/>
    </location>
</feature>
<protein>
    <submittedName>
        <fullName evidence="2">7010_t:CDS:1</fullName>
    </submittedName>
</protein>
<dbReference type="Proteomes" id="UP000789572">
    <property type="component" value="Unassembled WGS sequence"/>
</dbReference>
<keyword evidence="3" id="KW-1185">Reference proteome</keyword>
<evidence type="ECO:0000313" key="2">
    <source>
        <dbReference type="EMBL" id="CAG8568477.1"/>
    </source>
</evidence>